<dbReference type="CDD" id="cd00333">
    <property type="entry name" value="MIP"/>
    <property type="match status" value="1"/>
</dbReference>
<feature type="transmembrane region" description="Helical" evidence="7">
    <location>
        <begin position="148"/>
        <end position="167"/>
    </location>
</feature>
<feature type="transmembrane region" description="Helical" evidence="7">
    <location>
        <begin position="26"/>
        <end position="51"/>
    </location>
</feature>
<protein>
    <submittedName>
        <fullName evidence="8">Aquaporin</fullName>
    </submittedName>
</protein>
<evidence type="ECO:0000256" key="4">
    <source>
        <dbReference type="ARBA" id="ARBA00022989"/>
    </source>
</evidence>
<dbReference type="InterPro" id="IPR034294">
    <property type="entry name" value="Aquaporin_transptr"/>
</dbReference>
<dbReference type="PANTHER" id="PTHR45724">
    <property type="entry name" value="AQUAPORIN NIP2-1"/>
    <property type="match status" value="1"/>
</dbReference>
<evidence type="ECO:0000256" key="1">
    <source>
        <dbReference type="ARBA" id="ARBA00004141"/>
    </source>
</evidence>
<keyword evidence="5 7" id="KW-0472">Membrane</keyword>
<keyword evidence="4 7" id="KW-1133">Transmembrane helix</keyword>
<gene>
    <name evidence="8" type="ORF">KDI_10710</name>
</gene>
<evidence type="ECO:0000313" key="8">
    <source>
        <dbReference type="EMBL" id="GCF07507.1"/>
    </source>
</evidence>
<proteinExistence type="inferred from homology"/>
<comment type="caution">
    <text evidence="8">The sequence shown here is derived from an EMBL/GenBank/DDBJ whole genome shotgun (WGS) entry which is preliminary data.</text>
</comment>
<evidence type="ECO:0000256" key="6">
    <source>
        <dbReference type="RuleBase" id="RU000477"/>
    </source>
</evidence>
<dbReference type="NCBIfam" id="TIGR00861">
    <property type="entry name" value="MIP"/>
    <property type="match status" value="1"/>
</dbReference>
<dbReference type="PRINTS" id="PR00783">
    <property type="entry name" value="MINTRINSICP"/>
</dbReference>
<dbReference type="InterPro" id="IPR000425">
    <property type="entry name" value="MIP"/>
</dbReference>
<dbReference type="Gene3D" id="1.20.1080.10">
    <property type="entry name" value="Glycerol uptake facilitator protein"/>
    <property type="match status" value="1"/>
</dbReference>
<keyword evidence="9" id="KW-1185">Reference proteome</keyword>
<comment type="similarity">
    <text evidence="6">Belongs to the MIP/aquaporin (TC 1.A.8) family.</text>
</comment>
<dbReference type="RefSeq" id="WP_149400527.1">
    <property type="nucleotide sequence ID" value="NZ_BIXY01000011.1"/>
</dbReference>
<name>A0A5A5T836_9CHLR</name>
<evidence type="ECO:0000256" key="5">
    <source>
        <dbReference type="ARBA" id="ARBA00023136"/>
    </source>
</evidence>
<evidence type="ECO:0000256" key="2">
    <source>
        <dbReference type="ARBA" id="ARBA00022448"/>
    </source>
</evidence>
<evidence type="ECO:0000313" key="9">
    <source>
        <dbReference type="Proteomes" id="UP000322530"/>
    </source>
</evidence>
<dbReference type="OrthoDB" id="9807293at2"/>
<dbReference type="Pfam" id="PF00230">
    <property type="entry name" value="MIP"/>
    <property type="match status" value="1"/>
</dbReference>
<evidence type="ECO:0000256" key="3">
    <source>
        <dbReference type="ARBA" id="ARBA00022692"/>
    </source>
</evidence>
<feature type="transmembrane region" description="Helical" evidence="7">
    <location>
        <begin position="109"/>
        <end position="128"/>
    </location>
</feature>
<keyword evidence="3 6" id="KW-0812">Transmembrane</keyword>
<dbReference type="GO" id="GO:0015267">
    <property type="term" value="F:channel activity"/>
    <property type="evidence" value="ECO:0007669"/>
    <property type="project" value="InterPro"/>
</dbReference>
<organism evidence="8 9">
    <name type="scientific">Dictyobacter arantiisoli</name>
    <dbReference type="NCBI Taxonomy" id="2014874"/>
    <lineage>
        <taxon>Bacteria</taxon>
        <taxon>Bacillati</taxon>
        <taxon>Chloroflexota</taxon>
        <taxon>Ktedonobacteria</taxon>
        <taxon>Ktedonobacterales</taxon>
        <taxon>Dictyobacteraceae</taxon>
        <taxon>Dictyobacter</taxon>
    </lineage>
</organism>
<feature type="transmembrane region" description="Helical" evidence="7">
    <location>
        <begin position="219"/>
        <end position="239"/>
    </location>
</feature>
<feature type="transmembrane region" description="Helical" evidence="7">
    <location>
        <begin position="179"/>
        <end position="199"/>
    </location>
</feature>
<accession>A0A5A5T836</accession>
<dbReference type="InterPro" id="IPR023271">
    <property type="entry name" value="Aquaporin-like"/>
</dbReference>
<reference evidence="8 9" key="1">
    <citation type="submission" date="2019-01" db="EMBL/GenBank/DDBJ databases">
        <title>Draft genome sequence of Dictyobacter sp. Uno17.</title>
        <authorList>
            <person name="Wang C.M."/>
            <person name="Zheng Y."/>
            <person name="Sakai Y."/>
            <person name="Abe K."/>
            <person name="Yokota A."/>
            <person name="Yabe S."/>
        </authorList>
    </citation>
    <scope>NUCLEOTIDE SEQUENCE [LARGE SCALE GENOMIC DNA]</scope>
    <source>
        <strain evidence="8 9">Uno17</strain>
    </source>
</reference>
<dbReference type="InterPro" id="IPR022357">
    <property type="entry name" value="MIP_CS"/>
</dbReference>
<dbReference type="Proteomes" id="UP000322530">
    <property type="component" value="Unassembled WGS sequence"/>
</dbReference>
<dbReference type="EMBL" id="BIXY01000011">
    <property type="protein sequence ID" value="GCF07507.1"/>
    <property type="molecule type" value="Genomic_DNA"/>
</dbReference>
<dbReference type="SUPFAM" id="SSF81338">
    <property type="entry name" value="Aquaporin-like"/>
    <property type="match status" value="1"/>
</dbReference>
<dbReference type="PROSITE" id="PS00221">
    <property type="entry name" value="MIP"/>
    <property type="match status" value="1"/>
</dbReference>
<evidence type="ECO:0000256" key="7">
    <source>
        <dbReference type="SAM" id="Phobius"/>
    </source>
</evidence>
<dbReference type="GO" id="GO:0016020">
    <property type="term" value="C:membrane"/>
    <property type="evidence" value="ECO:0007669"/>
    <property type="project" value="UniProtKB-SubCell"/>
</dbReference>
<dbReference type="PANTHER" id="PTHR45724:SF13">
    <property type="entry name" value="AQUAPORIN NIP1-1-RELATED"/>
    <property type="match status" value="1"/>
</dbReference>
<comment type="subcellular location">
    <subcellularLocation>
        <location evidence="1">Membrane</location>
        <topology evidence="1">Multi-pass membrane protein</topology>
    </subcellularLocation>
</comment>
<sequence length="267" mass="27956">MSDETMTEQARAPISPSQQAAAQQRWTWAALLAEGLGTFGLVFAGCGAIMIDTLSHGTITHVGVGLVFGLVITVMIYAFGHISGAHFNPAVTLAFVVARHFPMRRLPGYWLAQLLGSLLAAGCLRLLLGNVAVLGSTLPAGNGGAWQSFGLETLLTFFLMIVIMAMATDTRAVGQAAALAIGATVGLEALFAGPISGASMNPARSLGPALVSWTWTAQWVYVLGPLLGAVVGALIYRWLRQASLQATATGTDETSLHAPTTEEKTYV</sequence>
<feature type="transmembrane region" description="Helical" evidence="7">
    <location>
        <begin position="58"/>
        <end position="79"/>
    </location>
</feature>
<dbReference type="AlphaFoldDB" id="A0A5A5T836"/>
<keyword evidence="2 6" id="KW-0813">Transport</keyword>